<protein>
    <submittedName>
        <fullName evidence="1">Uncharacterized protein</fullName>
    </submittedName>
</protein>
<dbReference type="Proteomes" id="UP000245764">
    <property type="component" value="Chromosome 7"/>
</dbReference>
<evidence type="ECO:0000313" key="1">
    <source>
        <dbReference type="EMBL" id="SMR55558.1"/>
    </source>
</evidence>
<gene>
    <name evidence="1" type="ORF">ZT1E4_G7906</name>
</gene>
<reference evidence="2" key="1">
    <citation type="submission" date="2017-05" db="EMBL/GenBank/DDBJ databases">
        <authorList>
            <person name="Song R."/>
            <person name="Chenine A.L."/>
            <person name="Ruprecht R.M."/>
        </authorList>
    </citation>
    <scope>NUCLEOTIDE SEQUENCE [LARGE SCALE GENOMIC DNA]</scope>
</reference>
<dbReference type="EMBL" id="LT854259">
    <property type="protein sequence ID" value="SMR55558.1"/>
    <property type="molecule type" value="Genomic_DNA"/>
</dbReference>
<evidence type="ECO:0000313" key="2">
    <source>
        <dbReference type="Proteomes" id="UP000245764"/>
    </source>
</evidence>
<sequence length="216" mass="24591">MDNDLSEVMVDYECGRVAVQIIVQRLCRLERDHDHLTGSGSQFAASWIAVIMLKTSVRMCTAQAYSLASLVREYWAERYRAFCLNLVFTPSLGLPEFDDGIDNLAKMSMKHFRDLLNRVVTISIRQLEISGTIAEVRYIEQQLESACFSMQWKLTSLRPQLTDSRRLPSLSTVLAQGQNRDDWSARQDLSEFAMDLAPPEYAEFDPLIDSWGPDAA</sequence>
<organism evidence="1 2">
    <name type="scientific">Zymoseptoria tritici ST99CH_1E4</name>
    <dbReference type="NCBI Taxonomy" id="1276532"/>
    <lineage>
        <taxon>Eukaryota</taxon>
        <taxon>Fungi</taxon>
        <taxon>Dikarya</taxon>
        <taxon>Ascomycota</taxon>
        <taxon>Pezizomycotina</taxon>
        <taxon>Dothideomycetes</taxon>
        <taxon>Dothideomycetidae</taxon>
        <taxon>Mycosphaerellales</taxon>
        <taxon>Mycosphaerellaceae</taxon>
        <taxon>Zymoseptoria</taxon>
    </lineage>
</organism>
<name>A0A2H1GPZ3_ZYMTR</name>
<proteinExistence type="predicted"/>
<accession>A0A2H1GPZ3</accession>
<dbReference type="AlphaFoldDB" id="A0A2H1GPZ3"/>